<reference evidence="18" key="1">
    <citation type="submission" date="2022-10" db="EMBL/GenBank/DDBJ databases">
        <title>Tapping the CABI collections for fungal endophytes: first genome assemblies for Collariella, Neodidymelliopsis, Ascochyta clinopodiicola, Didymella pomorum, Didymosphaeria variabile, Neocosmospora piperis and Neocucurbitaria cava.</title>
        <authorList>
            <person name="Hill R."/>
        </authorList>
    </citation>
    <scope>NUCLEOTIDE SEQUENCE</scope>
    <source>
        <strain evidence="18">IMI 355082</strain>
    </source>
</reference>
<evidence type="ECO:0000313" key="19">
    <source>
        <dbReference type="Proteomes" id="UP001140453"/>
    </source>
</evidence>
<dbReference type="EMBL" id="JAPEVB010000002">
    <property type="protein sequence ID" value="KAJ4393192.1"/>
    <property type="molecule type" value="Genomic_DNA"/>
</dbReference>
<dbReference type="AlphaFoldDB" id="A0A9W9CYY7"/>
<feature type="active site" description="Charge relay system" evidence="15">
    <location>
        <position position="522"/>
    </location>
</feature>
<evidence type="ECO:0000256" key="5">
    <source>
        <dbReference type="ARBA" id="ARBA00022525"/>
    </source>
</evidence>
<keyword evidence="9 15" id="KW-0378">Hydrolase</keyword>
<feature type="binding site" evidence="15">
    <location>
        <position position="564"/>
    </location>
    <ligand>
        <name>Ca(2+)</name>
        <dbReference type="ChEBI" id="CHEBI:29108"/>
    </ligand>
</feature>
<dbReference type="GO" id="GO:0006508">
    <property type="term" value="P:proteolysis"/>
    <property type="evidence" value="ECO:0007669"/>
    <property type="project" value="UniProtKB-KW"/>
</dbReference>
<dbReference type="PROSITE" id="PS00138">
    <property type="entry name" value="SUBTILASE_SER"/>
    <property type="match status" value="1"/>
</dbReference>
<dbReference type="CDD" id="cd04056">
    <property type="entry name" value="Peptidases_S53"/>
    <property type="match status" value="1"/>
</dbReference>
<dbReference type="InterPro" id="IPR023828">
    <property type="entry name" value="Peptidase_S8_Ser-AS"/>
</dbReference>
<evidence type="ECO:0000259" key="17">
    <source>
        <dbReference type="PROSITE" id="PS51695"/>
    </source>
</evidence>
<evidence type="ECO:0000256" key="3">
    <source>
        <dbReference type="ARBA" id="ARBA00004239"/>
    </source>
</evidence>
<feature type="chain" id="PRO_5040968609" description="tripeptidyl-peptidase II" evidence="16">
    <location>
        <begin position="20"/>
        <end position="625"/>
    </location>
</feature>
<evidence type="ECO:0000256" key="7">
    <source>
        <dbReference type="ARBA" id="ARBA00022723"/>
    </source>
</evidence>
<evidence type="ECO:0000256" key="9">
    <source>
        <dbReference type="ARBA" id="ARBA00022801"/>
    </source>
</evidence>
<dbReference type="PANTHER" id="PTHR14218">
    <property type="entry name" value="PROTEASE S8 TRIPEPTIDYL PEPTIDASE I CLN2"/>
    <property type="match status" value="1"/>
</dbReference>
<sequence>MKGARILLATGFLACSAYGRAVQQRSAFAVKDSHHVPKRWTHVGYPEPDHTIALRIGLKQGSFSELERHLYEVSDPDHSRYGHHLKAHEVHSLVEPQETTVDLVHEWLSDNGIDVSDLKYSPAKDWITVTLPVEDIERMLSTKYSVYRHEDGSELVRTPKWSLPVHLHDHIDTIQPTNSWFRAKPQAAGIKVKQFFDEQPAVKYYNNASVADVCVADAVTPTCIRTLYGTIDYQVQSAETNLMGLCDYLNETNNRNDTYTMLAKYRPEAKEGAYQFKFDSIANGTTTQVYTAEAIEEETGVEGNLDVQNMLGVAWPTKLIAYTVGGSPPYTPDAGTTSDTNEPYLVWLNSVLSEPDEKIAKVISTSYDDDEQTVPLSYATRVCKELAQLGARGVSLFYSSGDDGVGPSGYCVSNDGKNTSTFLPEFPSSCPYVTAVGATGNFTPEVVAYVADEDYASGGGFSNYFARPAYQDAVVKKYIASLDGKYAAYYNSSGRAYPDVAAQGLADVIVWDNRFGSVGGTSAASPTFAAVIALVNDALLASGKSTLGFINPWLYKKGHKAFTDITIGSAVGCAEISDGLGFPAQEGWDPVTGWGTPLFKSILESLGVSNATYSGRQQGWSISSY</sequence>
<comment type="cofactor">
    <cofactor evidence="15">
        <name>Ca(2+)</name>
        <dbReference type="ChEBI" id="CHEBI:29108"/>
    </cofactor>
    <text evidence="15">Binds 1 Ca(2+) ion per subunit.</text>
</comment>
<feature type="domain" description="Peptidase S53" evidence="17">
    <location>
        <begin position="218"/>
        <end position="609"/>
    </location>
</feature>
<dbReference type="Pfam" id="PF00082">
    <property type="entry name" value="Peptidase_S8"/>
    <property type="match status" value="1"/>
</dbReference>
<accession>A0A9W9CYY7</accession>
<dbReference type="SUPFAM" id="SSF52743">
    <property type="entry name" value="Subtilisin-like"/>
    <property type="match status" value="1"/>
</dbReference>
<dbReference type="SMART" id="SM00944">
    <property type="entry name" value="Pro-kuma_activ"/>
    <property type="match status" value="1"/>
</dbReference>
<dbReference type="Proteomes" id="UP001140453">
    <property type="component" value="Unassembled WGS sequence"/>
</dbReference>
<evidence type="ECO:0000256" key="8">
    <source>
        <dbReference type="ARBA" id="ARBA00022729"/>
    </source>
</evidence>
<evidence type="ECO:0000256" key="12">
    <source>
        <dbReference type="ARBA" id="ARBA00023026"/>
    </source>
</evidence>
<feature type="active site" description="Charge relay system" evidence="15">
    <location>
        <position position="302"/>
    </location>
</feature>
<dbReference type="Gene3D" id="3.40.50.200">
    <property type="entry name" value="Peptidase S8/S53 domain"/>
    <property type="match status" value="1"/>
</dbReference>
<evidence type="ECO:0000256" key="6">
    <source>
        <dbReference type="ARBA" id="ARBA00022670"/>
    </source>
</evidence>
<keyword evidence="7 15" id="KW-0479">Metal-binding</keyword>
<comment type="subcellular location">
    <subcellularLocation>
        <location evidence="3">Secreted</location>
        <location evidence="3">Extracellular space</location>
    </subcellularLocation>
</comment>
<dbReference type="InterPro" id="IPR050819">
    <property type="entry name" value="Tripeptidyl-peptidase_I"/>
</dbReference>
<dbReference type="PROSITE" id="PS51695">
    <property type="entry name" value="SEDOLISIN"/>
    <property type="match status" value="1"/>
</dbReference>
<keyword evidence="8 16" id="KW-0732">Signal</keyword>
<comment type="caution">
    <text evidence="18">The sequence shown here is derived from an EMBL/GenBank/DDBJ whole genome shotgun (WGS) entry which is preliminary data.</text>
</comment>
<keyword evidence="14" id="KW-0325">Glycoprotein</keyword>
<evidence type="ECO:0000256" key="13">
    <source>
        <dbReference type="ARBA" id="ARBA00023145"/>
    </source>
</evidence>
<evidence type="ECO:0000313" key="18">
    <source>
        <dbReference type="EMBL" id="KAJ4393192.1"/>
    </source>
</evidence>
<evidence type="ECO:0000256" key="10">
    <source>
        <dbReference type="ARBA" id="ARBA00022825"/>
    </source>
</evidence>
<dbReference type="GO" id="GO:0004252">
    <property type="term" value="F:serine-type endopeptidase activity"/>
    <property type="evidence" value="ECO:0007669"/>
    <property type="project" value="UniProtKB-UniRule"/>
</dbReference>
<dbReference type="FunFam" id="3.40.50.200:FF:000015">
    <property type="entry name" value="Tripeptidyl peptidase A"/>
    <property type="match status" value="1"/>
</dbReference>
<dbReference type="GO" id="GO:0008240">
    <property type="term" value="F:tripeptidyl-peptidase activity"/>
    <property type="evidence" value="ECO:0007669"/>
    <property type="project" value="UniProtKB-EC"/>
</dbReference>
<evidence type="ECO:0000256" key="14">
    <source>
        <dbReference type="ARBA" id="ARBA00023180"/>
    </source>
</evidence>
<keyword evidence="6 15" id="KW-0645">Protease</keyword>
<proteinExistence type="predicted"/>
<dbReference type="EC" id="3.4.14.10" evidence="4"/>
<dbReference type="CDD" id="cd11377">
    <property type="entry name" value="Pro-peptidase_S53"/>
    <property type="match status" value="1"/>
</dbReference>
<protein>
    <recommendedName>
        <fullName evidence="4">tripeptidyl-peptidase II</fullName>
        <ecNumber evidence="4">3.4.14.10</ecNumber>
    </recommendedName>
</protein>
<keyword evidence="11 15" id="KW-0106">Calcium</keyword>
<dbReference type="Pfam" id="PF09286">
    <property type="entry name" value="Pro-kuma_activ"/>
    <property type="match status" value="1"/>
</dbReference>
<dbReference type="PANTHER" id="PTHR14218:SF39">
    <property type="entry name" value="PEPTIDASE S53 DOMAIN-CONTAINING PROTEIN"/>
    <property type="match status" value="1"/>
</dbReference>
<feature type="binding site" evidence="15">
    <location>
        <position position="589"/>
    </location>
    <ligand>
        <name>Ca(2+)</name>
        <dbReference type="ChEBI" id="CHEBI:29108"/>
    </ligand>
</feature>
<organism evidence="18 19">
    <name type="scientific">Gnomoniopsis smithogilvyi</name>
    <dbReference type="NCBI Taxonomy" id="1191159"/>
    <lineage>
        <taxon>Eukaryota</taxon>
        <taxon>Fungi</taxon>
        <taxon>Dikarya</taxon>
        <taxon>Ascomycota</taxon>
        <taxon>Pezizomycotina</taxon>
        <taxon>Sordariomycetes</taxon>
        <taxon>Sordariomycetidae</taxon>
        <taxon>Diaporthales</taxon>
        <taxon>Gnomoniaceae</taxon>
        <taxon>Gnomoniopsis</taxon>
    </lineage>
</organism>
<name>A0A9W9CYY7_9PEZI</name>
<feature type="binding site" evidence="15">
    <location>
        <position position="565"/>
    </location>
    <ligand>
        <name>Ca(2+)</name>
        <dbReference type="ChEBI" id="CHEBI:29108"/>
    </ligand>
</feature>
<dbReference type="InterPro" id="IPR000209">
    <property type="entry name" value="Peptidase_S8/S53_dom"/>
</dbReference>
<evidence type="ECO:0000256" key="1">
    <source>
        <dbReference type="ARBA" id="ARBA00001910"/>
    </source>
</evidence>
<dbReference type="GO" id="GO:0005576">
    <property type="term" value="C:extracellular region"/>
    <property type="evidence" value="ECO:0007669"/>
    <property type="project" value="UniProtKB-SubCell"/>
</dbReference>
<keyword evidence="5" id="KW-0964">Secreted</keyword>
<dbReference type="SUPFAM" id="SSF54897">
    <property type="entry name" value="Protease propeptides/inhibitors"/>
    <property type="match status" value="1"/>
</dbReference>
<comment type="function">
    <text evidence="2">Secreted tripeptidyl-peptidase which degrades proteins at acidic pHs and is involved in virulence.</text>
</comment>
<feature type="signal peptide" evidence="16">
    <location>
        <begin position="1"/>
        <end position="19"/>
    </location>
</feature>
<dbReference type="InterPro" id="IPR030400">
    <property type="entry name" value="Sedolisin_dom"/>
</dbReference>
<comment type="catalytic activity">
    <reaction evidence="1">
        <text>Release of an N-terminal tripeptide from a polypeptide.</text>
        <dbReference type="EC" id="3.4.14.10"/>
    </reaction>
</comment>
<dbReference type="InterPro" id="IPR015366">
    <property type="entry name" value="S53_propep"/>
</dbReference>
<feature type="binding site" evidence="15">
    <location>
        <position position="587"/>
    </location>
    <ligand>
        <name>Ca(2+)</name>
        <dbReference type="ChEBI" id="CHEBI:29108"/>
    </ligand>
</feature>
<dbReference type="OrthoDB" id="409122at2759"/>
<gene>
    <name evidence="18" type="ORF">N0V93_002400</name>
</gene>
<evidence type="ECO:0000256" key="11">
    <source>
        <dbReference type="ARBA" id="ARBA00022837"/>
    </source>
</evidence>
<keyword evidence="19" id="KW-1185">Reference proteome</keyword>
<keyword evidence="12" id="KW-0843">Virulence</keyword>
<evidence type="ECO:0000256" key="4">
    <source>
        <dbReference type="ARBA" id="ARBA00012462"/>
    </source>
</evidence>
<evidence type="ECO:0000256" key="2">
    <source>
        <dbReference type="ARBA" id="ARBA00002451"/>
    </source>
</evidence>
<dbReference type="GO" id="GO:0046872">
    <property type="term" value="F:metal ion binding"/>
    <property type="evidence" value="ECO:0007669"/>
    <property type="project" value="UniProtKB-UniRule"/>
</dbReference>
<keyword evidence="10 15" id="KW-0720">Serine protease</keyword>
<dbReference type="InterPro" id="IPR036852">
    <property type="entry name" value="Peptidase_S8/S53_dom_sf"/>
</dbReference>
<feature type="active site" description="Charge relay system" evidence="15">
    <location>
        <position position="306"/>
    </location>
</feature>
<evidence type="ECO:0000256" key="15">
    <source>
        <dbReference type="PROSITE-ProRule" id="PRU01032"/>
    </source>
</evidence>
<evidence type="ECO:0000256" key="16">
    <source>
        <dbReference type="SAM" id="SignalP"/>
    </source>
</evidence>
<keyword evidence="13" id="KW-0865">Zymogen</keyword>